<evidence type="ECO:0000256" key="6">
    <source>
        <dbReference type="ARBA" id="ARBA00022989"/>
    </source>
</evidence>
<dbReference type="Pfam" id="PF02535">
    <property type="entry name" value="Zip"/>
    <property type="match status" value="1"/>
</dbReference>
<name>A0ABX2TGI0_9PROT</name>
<comment type="subcellular location">
    <subcellularLocation>
        <location evidence="1">Cell membrane</location>
        <topology evidence="1">Multi-pass membrane protein</topology>
    </subcellularLocation>
</comment>
<keyword evidence="10" id="KW-1185">Reference proteome</keyword>
<evidence type="ECO:0000256" key="8">
    <source>
        <dbReference type="SAM" id="Phobius"/>
    </source>
</evidence>
<dbReference type="Proteomes" id="UP000584642">
    <property type="component" value="Unassembled WGS sequence"/>
</dbReference>
<comment type="similarity">
    <text evidence="2">Belongs to the ZIP transporter (TC 2.A.5) family.</text>
</comment>
<evidence type="ECO:0000256" key="1">
    <source>
        <dbReference type="ARBA" id="ARBA00004651"/>
    </source>
</evidence>
<feature type="transmembrane region" description="Helical" evidence="8">
    <location>
        <begin position="6"/>
        <end position="28"/>
    </location>
</feature>
<keyword evidence="3" id="KW-1003">Cell membrane</keyword>
<dbReference type="PANTHER" id="PTHR11040">
    <property type="entry name" value="ZINC/IRON TRANSPORTER"/>
    <property type="match status" value="1"/>
</dbReference>
<protein>
    <submittedName>
        <fullName evidence="9">ZIP family metal transporter</fullName>
    </submittedName>
</protein>
<gene>
    <name evidence="9" type="ORF">HND93_27390</name>
</gene>
<dbReference type="InterPro" id="IPR003689">
    <property type="entry name" value="ZIP"/>
</dbReference>
<evidence type="ECO:0000256" key="2">
    <source>
        <dbReference type="ARBA" id="ARBA00006939"/>
    </source>
</evidence>
<keyword evidence="6 8" id="KW-1133">Transmembrane helix</keyword>
<organism evidence="9 10">
    <name type="scientific">Azospirillum oleiclasticum</name>
    <dbReference type="NCBI Taxonomy" id="2735135"/>
    <lineage>
        <taxon>Bacteria</taxon>
        <taxon>Pseudomonadati</taxon>
        <taxon>Pseudomonadota</taxon>
        <taxon>Alphaproteobacteria</taxon>
        <taxon>Rhodospirillales</taxon>
        <taxon>Azospirillaceae</taxon>
        <taxon>Azospirillum</taxon>
    </lineage>
</organism>
<dbReference type="EMBL" id="JABFDB010000027">
    <property type="protein sequence ID" value="NYZ23441.1"/>
    <property type="molecule type" value="Genomic_DNA"/>
</dbReference>
<evidence type="ECO:0000313" key="9">
    <source>
        <dbReference type="EMBL" id="NYZ23441.1"/>
    </source>
</evidence>
<dbReference type="RefSeq" id="WP_180285216.1">
    <property type="nucleotide sequence ID" value="NZ_JABFDB010000027.1"/>
</dbReference>
<evidence type="ECO:0000256" key="3">
    <source>
        <dbReference type="ARBA" id="ARBA00022475"/>
    </source>
</evidence>
<keyword evidence="4 8" id="KW-0812">Transmembrane</keyword>
<sequence length="261" mass="26292">MDGTILTGVMASAAAGAATGLGALPMLAFGRPSERLGDTLLGFAAGVMLAASFFSLILPGIDAAAELVGKGAPAVGLVIIGILLGAAALWAMNRYVPHEHFVTGSDQDPEVTARIRRIWLFVLAITIHNVPEGLAVGVGFGGADDSHGWTLATAIGLQNMPEGLAVATALAGLGYGRLAAVGIALATGMVEPLGALLGVGAVTLSGSLLPVALGFAAGAMLFVISNEIIPETHRKGHEQLATSGLMVGLVVMMFLDVTFTA</sequence>
<comment type="caution">
    <text evidence="9">The sequence shown here is derived from an EMBL/GenBank/DDBJ whole genome shotgun (WGS) entry which is preliminary data.</text>
</comment>
<accession>A0ABX2TGI0</accession>
<evidence type="ECO:0000256" key="4">
    <source>
        <dbReference type="ARBA" id="ARBA00022692"/>
    </source>
</evidence>
<keyword evidence="7 8" id="KW-0472">Membrane</keyword>
<evidence type="ECO:0000256" key="5">
    <source>
        <dbReference type="ARBA" id="ARBA00022833"/>
    </source>
</evidence>
<feature type="transmembrane region" description="Helical" evidence="8">
    <location>
        <begin position="73"/>
        <end position="92"/>
    </location>
</feature>
<feature type="transmembrane region" description="Helical" evidence="8">
    <location>
        <begin position="240"/>
        <end position="259"/>
    </location>
</feature>
<feature type="transmembrane region" description="Helical" evidence="8">
    <location>
        <begin position="40"/>
        <end position="61"/>
    </location>
</feature>
<evidence type="ECO:0000256" key="7">
    <source>
        <dbReference type="ARBA" id="ARBA00023136"/>
    </source>
</evidence>
<evidence type="ECO:0000313" key="10">
    <source>
        <dbReference type="Proteomes" id="UP000584642"/>
    </source>
</evidence>
<reference evidence="9 10" key="1">
    <citation type="submission" date="2020-05" db="EMBL/GenBank/DDBJ databases">
        <title>Azospirillum oleiclasticum sp. nov, a nitrogen-fixing and heavy crude oil-emulsifying bacterium isolated from the crude oil of Yumen Oilfield.</title>
        <authorList>
            <person name="Wu D."/>
            <person name="Cai M."/>
            <person name="Zhang X."/>
        </authorList>
    </citation>
    <scope>NUCLEOTIDE SEQUENCE [LARGE SCALE GENOMIC DNA]</scope>
    <source>
        <strain evidence="9 10">ROY-1-1-2</strain>
    </source>
</reference>
<dbReference type="PANTHER" id="PTHR11040:SF211">
    <property type="entry name" value="ZINC TRANSPORTER ZIP11"/>
    <property type="match status" value="1"/>
</dbReference>
<proteinExistence type="inferred from homology"/>
<keyword evidence="5" id="KW-0862">Zinc</keyword>